<sequence length="309" mass="35255">MGLSGRLISQISIKADVDLLHELFTNKLHRIPDICPGKVKKLDLQSGQWGTVGSVICWQYIHDGKKKSAKAIIEAIDEKKKSITFNLLEGDLMEAYNTFKFIVAIDTNGEDNLVTWTLEYEKKTQDVSEPHAVMNLGLSVTKEIERCHLLLPSEKEMGLSGKLVSQISIKSDGNVFHELFRYKPHHISDICPEKVQRVDLLSGQWGTVGSVVCWYFNLDGEKKISKEVIEAIDETKKSITFTVLEGDLKQWYNTFKFIVQVDTNCEHHLVTWTLEYEKKTQDVPDPHILMNLSIGLIKEIERHHLLVPN</sequence>
<evidence type="ECO:0000313" key="2">
    <source>
        <dbReference type="EMBL" id="KAK6146775.1"/>
    </source>
</evidence>
<dbReference type="EMBL" id="JABTTQ020000011">
    <property type="protein sequence ID" value="KAK6146775.1"/>
    <property type="molecule type" value="Genomic_DNA"/>
</dbReference>
<keyword evidence="3" id="KW-1185">Reference proteome</keyword>
<feature type="domain" description="Bet v I/Major latex protein" evidence="1">
    <location>
        <begin position="158"/>
        <end position="307"/>
    </location>
</feature>
<dbReference type="Proteomes" id="UP001318860">
    <property type="component" value="Unassembled WGS sequence"/>
</dbReference>
<organism evidence="2 3">
    <name type="scientific">Rehmannia glutinosa</name>
    <name type="common">Chinese foxglove</name>
    <dbReference type="NCBI Taxonomy" id="99300"/>
    <lineage>
        <taxon>Eukaryota</taxon>
        <taxon>Viridiplantae</taxon>
        <taxon>Streptophyta</taxon>
        <taxon>Embryophyta</taxon>
        <taxon>Tracheophyta</taxon>
        <taxon>Spermatophyta</taxon>
        <taxon>Magnoliopsida</taxon>
        <taxon>eudicotyledons</taxon>
        <taxon>Gunneridae</taxon>
        <taxon>Pentapetalae</taxon>
        <taxon>asterids</taxon>
        <taxon>lamiids</taxon>
        <taxon>Lamiales</taxon>
        <taxon>Orobanchaceae</taxon>
        <taxon>Rehmannieae</taxon>
        <taxon>Rehmannia</taxon>
    </lineage>
</organism>
<dbReference type="Gene3D" id="3.30.530.20">
    <property type="match status" value="2"/>
</dbReference>
<name>A0ABR0WLD4_REHGL</name>
<protein>
    <recommendedName>
        <fullName evidence="1">Bet v I/Major latex protein domain-containing protein</fullName>
    </recommendedName>
</protein>
<dbReference type="PANTHER" id="PTHR31907">
    <property type="entry name" value="MLP-LIKE PROTEIN 423"/>
    <property type="match status" value="1"/>
</dbReference>
<dbReference type="SMART" id="SM01037">
    <property type="entry name" value="Bet_v_1"/>
    <property type="match status" value="2"/>
</dbReference>
<comment type="caution">
    <text evidence="2">The sequence shown here is derived from an EMBL/GenBank/DDBJ whole genome shotgun (WGS) entry which is preliminary data.</text>
</comment>
<dbReference type="SUPFAM" id="SSF55961">
    <property type="entry name" value="Bet v1-like"/>
    <property type="match status" value="2"/>
</dbReference>
<reference evidence="2 3" key="1">
    <citation type="journal article" date="2021" name="Comput. Struct. Biotechnol. J.">
        <title>De novo genome assembly of the potent medicinal plant Rehmannia glutinosa using nanopore technology.</title>
        <authorList>
            <person name="Ma L."/>
            <person name="Dong C."/>
            <person name="Song C."/>
            <person name="Wang X."/>
            <person name="Zheng X."/>
            <person name="Niu Y."/>
            <person name="Chen S."/>
            <person name="Feng W."/>
        </authorList>
    </citation>
    <scope>NUCLEOTIDE SEQUENCE [LARGE SCALE GENOMIC DNA]</scope>
    <source>
        <strain evidence="2">DH-2019</strain>
    </source>
</reference>
<dbReference type="InterPro" id="IPR000916">
    <property type="entry name" value="Bet_v_I/MLP"/>
</dbReference>
<dbReference type="InterPro" id="IPR051761">
    <property type="entry name" value="MLP-like_ligand-binding"/>
</dbReference>
<dbReference type="Pfam" id="PF00407">
    <property type="entry name" value="Bet_v_1"/>
    <property type="match status" value="2"/>
</dbReference>
<dbReference type="InterPro" id="IPR023393">
    <property type="entry name" value="START-like_dom_sf"/>
</dbReference>
<evidence type="ECO:0000259" key="1">
    <source>
        <dbReference type="SMART" id="SM01037"/>
    </source>
</evidence>
<dbReference type="CDD" id="cd07816">
    <property type="entry name" value="Bet_v1-like"/>
    <property type="match status" value="2"/>
</dbReference>
<feature type="domain" description="Bet v I/Major latex protein" evidence="1">
    <location>
        <begin position="2"/>
        <end position="152"/>
    </location>
</feature>
<evidence type="ECO:0000313" key="3">
    <source>
        <dbReference type="Proteomes" id="UP001318860"/>
    </source>
</evidence>
<gene>
    <name evidence="2" type="ORF">DH2020_020644</name>
</gene>
<accession>A0ABR0WLD4</accession>
<proteinExistence type="predicted"/>